<dbReference type="Proteomes" id="UP001524473">
    <property type="component" value="Unassembled WGS sequence"/>
</dbReference>
<keyword evidence="2" id="KW-1185">Reference proteome</keyword>
<protein>
    <submittedName>
        <fullName evidence="1">Uncharacterized protein</fullName>
    </submittedName>
</protein>
<sequence length="214" mass="24564">MGEIYFPSCNFTKASPEAAKRLRAYLKEKMPVAGCCRIDSTSYPAGNTALYFCQACRETLEAKPENQLILENLFVWLDRQEDYPWPDYKGLTVNIQDCWRDREHPEIFQGVRSVLQKLNVRAVELTENRERSFYCGNLHFQPEKPENIALLKRWPDTPLYRLPEDIQKQLMAEQVEKYTCPLTVAYCNRCTAGILLGGGRGVHLMELATGCFAG</sequence>
<comment type="caution">
    <text evidence="1">The sequence shown here is derived from an EMBL/GenBank/DDBJ whole genome shotgun (WGS) entry which is preliminary data.</text>
</comment>
<dbReference type="RefSeq" id="WP_066864462.1">
    <property type="nucleotide sequence ID" value="NZ_CABKVV010000014.1"/>
</dbReference>
<dbReference type="GeneID" id="90532558"/>
<reference evidence="1 2" key="1">
    <citation type="submission" date="2022-06" db="EMBL/GenBank/DDBJ databases">
        <title>Isolation of gut microbiota from human fecal samples.</title>
        <authorList>
            <person name="Pamer E.G."/>
            <person name="Barat B."/>
            <person name="Waligurski E."/>
            <person name="Medina S."/>
            <person name="Paddock L."/>
            <person name="Mostad J."/>
        </authorList>
    </citation>
    <scope>NUCLEOTIDE SEQUENCE [LARGE SCALE GENOMIC DNA]</scope>
    <source>
        <strain evidence="1 2">DFI.9.73</strain>
    </source>
</reference>
<dbReference type="EMBL" id="JANFZH010000011">
    <property type="protein sequence ID" value="MCQ4839577.1"/>
    <property type="molecule type" value="Genomic_DNA"/>
</dbReference>
<organism evidence="1 2">
    <name type="scientific">Neglectibacter timonensis</name>
    <dbReference type="NCBI Taxonomy" id="1776382"/>
    <lineage>
        <taxon>Bacteria</taxon>
        <taxon>Bacillati</taxon>
        <taxon>Bacillota</taxon>
        <taxon>Clostridia</taxon>
        <taxon>Eubacteriales</taxon>
        <taxon>Oscillospiraceae</taxon>
        <taxon>Neglectibacter</taxon>
    </lineage>
</organism>
<accession>A0ABT1RY31</accession>
<gene>
    <name evidence="1" type="ORF">NE695_06550</name>
</gene>
<name>A0ABT1RY31_9FIRM</name>
<proteinExistence type="predicted"/>
<evidence type="ECO:0000313" key="2">
    <source>
        <dbReference type="Proteomes" id="UP001524473"/>
    </source>
</evidence>
<evidence type="ECO:0000313" key="1">
    <source>
        <dbReference type="EMBL" id="MCQ4839577.1"/>
    </source>
</evidence>